<evidence type="ECO:0000313" key="2">
    <source>
        <dbReference type="EMBL" id="AEI37630.1"/>
    </source>
</evidence>
<dbReference type="HOGENOM" id="CLU_831416_0_0_5"/>
<accession>F8ES55</accession>
<dbReference type="EMBL" id="CP002865">
    <property type="protein sequence ID" value="AEI37630.1"/>
    <property type="molecule type" value="Genomic_DNA"/>
</dbReference>
<dbReference type="RefSeq" id="WP_013934026.1">
    <property type="nucleotide sequence ID" value="NC_015709.1"/>
</dbReference>
<organism evidence="2 3">
    <name type="scientific">Zymomonas mobilis subsp. pomaceae (strain ATCC 29192 / DSM 22645 / JCM 10191 / CCUG 17912 / NBRC 13757 / NCIMB 11200 / NRRL B-4491 / Barker I)</name>
    <dbReference type="NCBI Taxonomy" id="579138"/>
    <lineage>
        <taxon>Bacteria</taxon>
        <taxon>Pseudomonadati</taxon>
        <taxon>Pseudomonadota</taxon>
        <taxon>Alphaproteobacteria</taxon>
        <taxon>Sphingomonadales</taxon>
        <taxon>Zymomonadaceae</taxon>
        <taxon>Zymomonas</taxon>
    </lineage>
</organism>
<dbReference type="eggNOG" id="COG3904">
    <property type="taxonomic scope" value="Bacteria"/>
</dbReference>
<dbReference type="Proteomes" id="UP000000491">
    <property type="component" value="Chromosome"/>
</dbReference>
<gene>
    <name evidence="2" type="ordered locus">Zymop_0728</name>
</gene>
<dbReference type="KEGG" id="zmp:Zymop_0728"/>
<evidence type="ECO:0000313" key="3">
    <source>
        <dbReference type="Proteomes" id="UP000000491"/>
    </source>
</evidence>
<proteinExistence type="predicted"/>
<evidence type="ECO:0008006" key="4">
    <source>
        <dbReference type="Google" id="ProtNLM"/>
    </source>
</evidence>
<feature type="compositionally biased region" description="Basic and acidic residues" evidence="1">
    <location>
        <begin position="116"/>
        <end position="130"/>
    </location>
</feature>
<reference evidence="2 3" key="1">
    <citation type="journal article" date="2011" name="J. Bacteriol.">
        <title>Genome sequence of the ethanol-producing Zymomonas mobilis subsp. pomaceae lectotype strain ATCC 29192.</title>
        <authorList>
            <person name="Kouvelis V.N."/>
            <person name="Davenport K.W."/>
            <person name="Brettin T.S."/>
            <person name="Bruce D."/>
            <person name="Detter C."/>
            <person name="Han C.S."/>
            <person name="Nolan M."/>
            <person name="Tapia R."/>
            <person name="Damoulaki A."/>
            <person name="Kyrpides N.C."/>
            <person name="Typas M.A."/>
            <person name="Pappas K.M."/>
        </authorList>
    </citation>
    <scope>NUCLEOTIDE SEQUENCE [LARGE SCALE GENOMIC DNA]</scope>
    <source>
        <strain evidence="3">ATCC 29192 / DSM 22645 / JCM 10191 / CCUG 17912 / NBRC 13757 / NCIMB 11200 / NRRL B-4491 / Barker I</strain>
    </source>
</reference>
<evidence type="ECO:0000256" key="1">
    <source>
        <dbReference type="SAM" id="MobiDB-lite"/>
    </source>
</evidence>
<protein>
    <recommendedName>
        <fullName evidence="4">NTF2 domain-containing protein</fullName>
    </recommendedName>
</protein>
<sequence>MNDHFGSEAESRCSAGANDYLRSVAVNDFAWDDDTKGFLGVRFDKINRQSEAPYVITLISTRAKLSNTFGAFRHIELYCSYHVLQKKVLSYSLTNPLLLKAELNNFESPQNSSRSIEFKSQDEQSTKDETPATEGTNTEQPAPDDLKTRAEAFISEYYNVAAQNPEQAIPWMIDHYTQTVDFFGKSLSKKTILDQKRDYLTRWPDRSYKLVPGTATNTCDRTNMICRSTGTLQFEVRSPSRGALSRGLASFVLTIDFSNSVPLIMSENSRVLSRE</sequence>
<name>F8ES55_ZYMMT</name>
<dbReference type="AlphaFoldDB" id="F8ES55"/>
<feature type="region of interest" description="Disordered" evidence="1">
    <location>
        <begin position="109"/>
        <end position="145"/>
    </location>
</feature>
<dbReference type="PATRIC" id="fig|579138.3.peg.767"/>